<comment type="function">
    <text evidence="3">May play the central regulatory role in sporulation. It may be an element of the effector pathway responsible for the activation of sporulation genes in response to nutritional stress. Spo0A may act in concert with spo0H (a sigma factor) to control the expression of some genes that are critical to the sporulation process.</text>
</comment>
<dbReference type="InterPro" id="IPR011006">
    <property type="entry name" value="CheY-like_superfamily"/>
</dbReference>
<dbReference type="Pfam" id="PF00072">
    <property type="entry name" value="Response_reg"/>
    <property type="match status" value="1"/>
</dbReference>
<dbReference type="GO" id="GO:0003677">
    <property type="term" value="F:DNA binding"/>
    <property type="evidence" value="ECO:0007669"/>
    <property type="project" value="UniProtKB-KW"/>
</dbReference>
<dbReference type="SMART" id="SM00448">
    <property type="entry name" value="REC"/>
    <property type="match status" value="1"/>
</dbReference>
<proteinExistence type="predicted"/>
<dbReference type="SUPFAM" id="SSF52172">
    <property type="entry name" value="CheY-like"/>
    <property type="match status" value="1"/>
</dbReference>
<dbReference type="RefSeq" id="WP_211144757.1">
    <property type="nucleotide sequence ID" value="NZ_JAEEGB010000043.1"/>
</dbReference>
<dbReference type="GO" id="GO:0000160">
    <property type="term" value="P:phosphorelay signal transduction system"/>
    <property type="evidence" value="ECO:0007669"/>
    <property type="project" value="InterPro"/>
</dbReference>
<dbReference type="PANTHER" id="PTHR44591:SF3">
    <property type="entry name" value="RESPONSE REGULATORY DOMAIN-CONTAINING PROTEIN"/>
    <property type="match status" value="1"/>
</dbReference>
<reference evidence="6" key="1">
    <citation type="submission" date="2020-12" db="EMBL/GenBank/DDBJ databases">
        <title>Clostridium thailandense sp. nov., a novel acetogenic bacterium isolated from peat land soil in Thailand.</title>
        <authorList>
            <person name="Chaikitkaew S."/>
            <person name="Birkeland N.K."/>
        </authorList>
    </citation>
    <scope>NUCLEOTIDE SEQUENCE</scope>
    <source>
        <strain evidence="6">DSM 17425</strain>
    </source>
</reference>
<dbReference type="InterPro" id="IPR013972">
    <property type="entry name" value="YcbB"/>
</dbReference>
<dbReference type="Gene3D" id="3.40.50.2300">
    <property type="match status" value="1"/>
</dbReference>
<dbReference type="InterPro" id="IPR001789">
    <property type="entry name" value="Sig_transdc_resp-reg_receiver"/>
</dbReference>
<keyword evidence="7" id="KW-1185">Reference proteome</keyword>
<dbReference type="PANTHER" id="PTHR44591">
    <property type="entry name" value="STRESS RESPONSE REGULATOR PROTEIN 1"/>
    <property type="match status" value="1"/>
</dbReference>
<dbReference type="EMBL" id="JAEEGB010000043">
    <property type="protein sequence ID" value="MBI6875405.1"/>
    <property type="molecule type" value="Genomic_DNA"/>
</dbReference>
<feature type="domain" description="Response regulatory" evidence="5">
    <location>
        <begin position="2"/>
        <end position="118"/>
    </location>
</feature>
<keyword evidence="2 4" id="KW-0597">Phosphoprotein</keyword>
<accession>A0A934HW69</accession>
<feature type="modified residue" description="4-aspartylphosphate" evidence="4">
    <location>
        <position position="53"/>
    </location>
</feature>
<evidence type="ECO:0000259" key="5">
    <source>
        <dbReference type="PROSITE" id="PS50110"/>
    </source>
</evidence>
<dbReference type="Proteomes" id="UP000622687">
    <property type="component" value="Unassembled WGS sequence"/>
</dbReference>
<evidence type="ECO:0000256" key="4">
    <source>
        <dbReference type="PROSITE-ProRule" id="PRU00169"/>
    </source>
</evidence>
<sequence>MRYYIIDDDVNIVKILTNLIEENGSGEVIGSSNDGETALNEILICNPDIVLVDLLLPKLDGNSLVREVKLLKPKIKFIMISQVSDIKLVEDSYNSGIEFFISKPINKIEVEKVTSKVAEKIEIENMLYNIKKVFKDMNPQKKPQDNKDNNMKRIKHVLSKFGMLGEKGTNDIIKICMYLLETKKSFEECNFNDLCCIIGDSPKTVQQRMRRAIKTGLTNLAYIGIEDYYNESFQEYSKGMFDFASVKAEMDYIKGKNKTGGKVIIGKFFEGLLLQCEDY</sequence>
<protein>
    <recommendedName>
        <fullName evidence="1">Stage 0 sporulation protein A homolog</fullName>
    </recommendedName>
</protein>
<dbReference type="AlphaFoldDB" id="A0A934HW69"/>
<name>A0A934HW69_9CLOT</name>
<evidence type="ECO:0000313" key="6">
    <source>
        <dbReference type="EMBL" id="MBI6875405.1"/>
    </source>
</evidence>
<gene>
    <name evidence="6" type="ORF">I6U51_22285</name>
</gene>
<dbReference type="PROSITE" id="PS50110">
    <property type="entry name" value="RESPONSE_REGULATORY"/>
    <property type="match status" value="1"/>
</dbReference>
<evidence type="ECO:0000256" key="1">
    <source>
        <dbReference type="ARBA" id="ARBA00018672"/>
    </source>
</evidence>
<dbReference type="InterPro" id="IPR050595">
    <property type="entry name" value="Bact_response_regulator"/>
</dbReference>
<keyword evidence="6" id="KW-0238">DNA-binding</keyword>
<evidence type="ECO:0000256" key="3">
    <source>
        <dbReference type="ARBA" id="ARBA00024867"/>
    </source>
</evidence>
<comment type="caution">
    <text evidence="6">The sequence shown here is derived from an EMBL/GenBank/DDBJ whole genome shotgun (WGS) entry which is preliminary data.</text>
</comment>
<evidence type="ECO:0000256" key="2">
    <source>
        <dbReference type="ARBA" id="ARBA00022553"/>
    </source>
</evidence>
<evidence type="ECO:0000313" key="7">
    <source>
        <dbReference type="Proteomes" id="UP000622687"/>
    </source>
</evidence>
<dbReference type="Pfam" id="PF08664">
    <property type="entry name" value="YcbB"/>
    <property type="match status" value="1"/>
</dbReference>
<organism evidence="6 7">
    <name type="scientific">Clostridium aciditolerans</name>
    <dbReference type="NCBI Taxonomy" id="339861"/>
    <lineage>
        <taxon>Bacteria</taxon>
        <taxon>Bacillati</taxon>
        <taxon>Bacillota</taxon>
        <taxon>Clostridia</taxon>
        <taxon>Eubacteriales</taxon>
        <taxon>Clostridiaceae</taxon>
        <taxon>Clostridium</taxon>
    </lineage>
</organism>